<evidence type="ECO:0000256" key="1">
    <source>
        <dbReference type="SAM" id="Phobius"/>
    </source>
</evidence>
<keyword evidence="1" id="KW-0812">Transmembrane</keyword>
<accession>A0A564YJ62</accession>
<sequence>MSSSGLTQVTHVKLSSFFHSKHDARVSITGAYASTSSPLLLSPLPPSLFLLASVFVVASLNTFWFNQLLVFCSTIAVSSYSSSNKLATVVAVVSCQPLVVMLNATDTVTDP</sequence>
<dbReference type="EMBL" id="CABIJS010000222">
    <property type="protein sequence ID" value="VUZ46979.1"/>
    <property type="molecule type" value="Genomic_DNA"/>
</dbReference>
<keyword evidence="1" id="KW-1133">Transmembrane helix</keyword>
<dbReference type="Proteomes" id="UP000321570">
    <property type="component" value="Unassembled WGS sequence"/>
</dbReference>
<feature type="transmembrane region" description="Helical" evidence="1">
    <location>
        <begin position="47"/>
        <end position="65"/>
    </location>
</feature>
<keyword evidence="1" id="KW-0472">Membrane</keyword>
<proteinExistence type="predicted"/>
<evidence type="ECO:0000313" key="2">
    <source>
        <dbReference type="EMBL" id="VUZ46979.1"/>
    </source>
</evidence>
<gene>
    <name evidence="2" type="ORF">WMSIL1_LOCUS6406</name>
</gene>
<keyword evidence="3" id="KW-1185">Reference proteome</keyword>
<protein>
    <submittedName>
        <fullName evidence="2">Uncharacterized protein</fullName>
    </submittedName>
</protein>
<reference evidence="2 3" key="1">
    <citation type="submission" date="2019-07" db="EMBL/GenBank/DDBJ databases">
        <authorList>
            <person name="Jastrzebski P J."/>
            <person name="Paukszto L."/>
            <person name="Jastrzebski P J."/>
        </authorList>
    </citation>
    <scope>NUCLEOTIDE SEQUENCE [LARGE SCALE GENOMIC DNA]</scope>
    <source>
        <strain evidence="2 3">WMS-il1</strain>
    </source>
</reference>
<evidence type="ECO:0000313" key="3">
    <source>
        <dbReference type="Proteomes" id="UP000321570"/>
    </source>
</evidence>
<organism evidence="2 3">
    <name type="scientific">Hymenolepis diminuta</name>
    <name type="common">Rat tapeworm</name>
    <dbReference type="NCBI Taxonomy" id="6216"/>
    <lineage>
        <taxon>Eukaryota</taxon>
        <taxon>Metazoa</taxon>
        <taxon>Spiralia</taxon>
        <taxon>Lophotrochozoa</taxon>
        <taxon>Platyhelminthes</taxon>
        <taxon>Cestoda</taxon>
        <taxon>Eucestoda</taxon>
        <taxon>Cyclophyllidea</taxon>
        <taxon>Hymenolepididae</taxon>
        <taxon>Hymenolepis</taxon>
    </lineage>
</organism>
<name>A0A564YJ62_HYMDI</name>
<dbReference type="AlphaFoldDB" id="A0A564YJ62"/>